<feature type="compositionally biased region" description="Basic and acidic residues" evidence="10">
    <location>
        <begin position="132"/>
        <end position="188"/>
    </location>
</feature>
<feature type="compositionally biased region" description="Basic and acidic residues" evidence="10">
    <location>
        <begin position="421"/>
        <end position="452"/>
    </location>
</feature>
<accession>A0A1K0GCB7</accession>
<dbReference type="EMBL" id="LT558135">
    <property type="protein sequence ID" value="SAM85726.1"/>
    <property type="molecule type" value="Genomic_DNA"/>
</dbReference>
<dbReference type="GO" id="GO:0030332">
    <property type="term" value="F:cyclin binding"/>
    <property type="evidence" value="ECO:0007669"/>
    <property type="project" value="TreeGrafter"/>
</dbReference>
<comment type="similarity">
    <text evidence="1">Belongs to the protein kinase superfamily. CMGC Ser/Thr protein kinase family. CDC2/CDKX subfamily.</text>
</comment>
<evidence type="ECO:0000256" key="10">
    <source>
        <dbReference type="SAM" id="MobiDB-lite"/>
    </source>
</evidence>
<dbReference type="FunFam" id="1.10.510.10:FF:000415">
    <property type="entry name" value="CMGC/CDK/CRK7 protein kinase, variant"/>
    <property type="match status" value="1"/>
</dbReference>
<dbReference type="Proteomes" id="UP000658997">
    <property type="component" value="Unassembled WGS sequence"/>
</dbReference>
<dbReference type="Gene3D" id="1.10.510.10">
    <property type="entry name" value="Transferase(Phosphotransferase) domain 1"/>
    <property type="match status" value="1"/>
</dbReference>
<proteinExistence type="inferred from homology"/>
<evidence type="ECO:0000313" key="12">
    <source>
        <dbReference type="EMBL" id="SAM85726.1"/>
    </source>
</evidence>
<feature type="compositionally biased region" description="Acidic residues" evidence="10">
    <location>
        <begin position="548"/>
        <end position="563"/>
    </location>
</feature>
<reference evidence="14" key="1">
    <citation type="submission" date="2016-04" db="EMBL/GenBank/DDBJ databases">
        <authorList>
            <person name="Guldener U."/>
            <person name="Guldener U."/>
        </authorList>
    </citation>
    <scope>NUCLEOTIDE SEQUENCE [LARGE SCALE GENOMIC DNA]</scope>
    <source>
        <strain evidence="14">UB2112</strain>
    </source>
</reference>
<keyword evidence="6 12" id="KW-0418">Kinase</keyword>
<dbReference type="FunFam" id="3.30.200.20:FF:000270">
    <property type="entry name" value="Serine/threonine-protein kinase bur1"/>
    <property type="match status" value="1"/>
</dbReference>
<evidence type="ECO:0000256" key="1">
    <source>
        <dbReference type="ARBA" id="ARBA00006485"/>
    </source>
</evidence>
<dbReference type="SMART" id="SM00220">
    <property type="entry name" value="S_TKc"/>
    <property type="match status" value="1"/>
</dbReference>
<feature type="domain" description="Protein kinase" evidence="11">
    <location>
        <begin position="613"/>
        <end position="908"/>
    </location>
</feature>
<dbReference type="Gene3D" id="3.30.200.20">
    <property type="entry name" value="Phosphorylase Kinase, domain 1"/>
    <property type="match status" value="1"/>
</dbReference>
<dbReference type="GO" id="GO:0008024">
    <property type="term" value="C:cyclin/CDK positive transcription elongation factor complex"/>
    <property type="evidence" value="ECO:0007669"/>
    <property type="project" value="TreeGrafter"/>
</dbReference>
<protein>
    <recommendedName>
        <fullName evidence="2">[RNA-polymerase]-subunit kinase</fullName>
        <ecNumber evidence="2">2.7.11.23</ecNumber>
    </recommendedName>
</protein>
<feature type="binding site" evidence="9">
    <location>
        <position position="642"/>
    </location>
    <ligand>
        <name>ATP</name>
        <dbReference type="ChEBI" id="CHEBI:30616"/>
    </ligand>
</feature>
<dbReference type="AlphaFoldDB" id="A0A1K0GCB7"/>
<keyword evidence="15" id="KW-1185">Reference proteome</keyword>
<evidence type="ECO:0000313" key="13">
    <source>
        <dbReference type="EMBL" id="SYW76724.1"/>
    </source>
</evidence>
<dbReference type="CDD" id="cd07840">
    <property type="entry name" value="STKc_CDK9_like"/>
    <property type="match status" value="1"/>
</dbReference>
<dbReference type="Pfam" id="PF00069">
    <property type="entry name" value="Pkinase"/>
    <property type="match status" value="1"/>
</dbReference>
<evidence type="ECO:0000256" key="9">
    <source>
        <dbReference type="PROSITE-ProRule" id="PRU10141"/>
    </source>
</evidence>
<evidence type="ECO:0000256" key="3">
    <source>
        <dbReference type="ARBA" id="ARBA00022527"/>
    </source>
</evidence>
<keyword evidence="4" id="KW-0808">Transferase</keyword>
<feature type="compositionally biased region" description="Low complexity" evidence="10">
    <location>
        <begin position="279"/>
        <end position="291"/>
    </location>
</feature>
<evidence type="ECO:0000256" key="6">
    <source>
        <dbReference type="ARBA" id="ARBA00022777"/>
    </source>
</evidence>
<feature type="compositionally biased region" description="Polar residues" evidence="10">
    <location>
        <begin position="952"/>
        <end position="965"/>
    </location>
</feature>
<feature type="compositionally biased region" description="Basic and acidic residues" evidence="10">
    <location>
        <begin position="224"/>
        <end position="247"/>
    </location>
</feature>
<keyword evidence="7 9" id="KW-0067">ATP-binding</keyword>
<gene>
    <name evidence="13" type="ORF">UBRO2_01561</name>
    <name evidence="12" type="ORF">UBRO_07035</name>
</gene>
<evidence type="ECO:0000313" key="15">
    <source>
        <dbReference type="Proteomes" id="UP000658997"/>
    </source>
</evidence>
<dbReference type="EC" id="2.7.11.23" evidence="2"/>
<dbReference type="PROSITE" id="PS00108">
    <property type="entry name" value="PROTEIN_KINASE_ST"/>
    <property type="match status" value="1"/>
</dbReference>
<comment type="catalytic activity">
    <reaction evidence="8">
        <text>[DNA-directed RNA polymerase] + ATP = phospho-[DNA-directed RNA polymerase] + ADP + H(+)</text>
        <dbReference type="Rhea" id="RHEA:10216"/>
        <dbReference type="Rhea" id="RHEA-COMP:11321"/>
        <dbReference type="Rhea" id="RHEA-COMP:11322"/>
        <dbReference type="ChEBI" id="CHEBI:15378"/>
        <dbReference type="ChEBI" id="CHEBI:30616"/>
        <dbReference type="ChEBI" id="CHEBI:43176"/>
        <dbReference type="ChEBI" id="CHEBI:68546"/>
        <dbReference type="ChEBI" id="CHEBI:456216"/>
        <dbReference type="EC" id="2.7.11.23"/>
    </reaction>
</comment>
<feature type="region of interest" description="Disordered" evidence="10">
    <location>
        <begin position="934"/>
        <end position="973"/>
    </location>
</feature>
<evidence type="ECO:0000259" key="11">
    <source>
        <dbReference type="PROSITE" id="PS50011"/>
    </source>
</evidence>
<dbReference type="PROSITE" id="PS50011">
    <property type="entry name" value="PROTEIN_KINASE_DOM"/>
    <property type="match status" value="1"/>
</dbReference>
<dbReference type="GO" id="GO:0008353">
    <property type="term" value="F:RNA polymerase II CTD heptapeptide repeat kinase activity"/>
    <property type="evidence" value="ECO:0007669"/>
    <property type="project" value="UniProtKB-EC"/>
</dbReference>
<dbReference type="InterPro" id="IPR050108">
    <property type="entry name" value="CDK"/>
</dbReference>
<evidence type="ECO:0000256" key="7">
    <source>
        <dbReference type="ARBA" id="ARBA00022840"/>
    </source>
</evidence>
<dbReference type="PROSITE" id="PS00107">
    <property type="entry name" value="PROTEIN_KINASE_ATP"/>
    <property type="match status" value="1"/>
</dbReference>
<feature type="compositionally biased region" description="Low complexity" evidence="10">
    <location>
        <begin position="537"/>
        <end position="547"/>
    </location>
</feature>
<dbReference type="InterPro" id="IPR008271">
    <property type="entry name" value="Ser/Thr_kinase_AS"/>
</dbReference>
<keyword evidence="5 9" id="KW-0547">Nucleotide-binding</keyword>
<dbReference type="EMBL" id="ULHB01000021">
    <property type="protein sequence ID" value="SYW76724.1"/>
    <property type="molecule type" value="Genomic_DNA"/>
</dbReference>
<keyword evidence="3" id="KW-0723">Serine/threonine-protein kinase</keyword>
<dbReference type="InterPro" id="IPR011009">
    <property type="entry name" value="Kinase-like_dom_sf"/>
</dbReference>
<feature type="compositionally biased region" description="Basic and acidic residues" evidence="10">
    <location>
        <begin position="62"/>
        <end position="91"/>
    </location>
</feature>
<sequence>MPLDRWQPRRNGDDDRPATSDSRISALDSDKQGESSKASQRSRYLPGADRGDDGSSFPNKARRIDDRLESRFDRDARERHQHTDRNRDSRDNIASTSSSLRRTEGTRDAVPPALTIRGVAASQRPTSPSRQPVKENEDRPPRARSPDLFDRINRRRDDANGSARSRPETSLRSRLEDETSRESSDPPRRTTPKLAPRGQYDEDGRRIDAVPDHTDSRDRHRGLTSRDDPPTSSRKRELESRRIRDRSGSPVSVDRSGYRAADSRDDRSTRPECTRTWQRSPSPTSTTATRSQWDRSCNKYDRYERRRSPPPRSAARYDRAEQDTSATSTLRSARWGSRAHLDDDNTDARSRGRDDPATPTRRRRWPSPTRFDTSNRSRRRDGDQETVQRSTRDRDTERGVERSRPEDRPARWRMNNNNDGDLDKDSTRARGDRGRDGEEDKAIEDSRPRRDGYPTGPARDRRRSPDSHRPRTPPRQSCADDGADRGHVLLRKSAISTTFDGKQPPTGPRGQTDAANQRSIRGGGWQTVRPGSRPDRNASASNNNNNNNDDDNDNNNNNDDDNDNNNNNSNAYATGKGREGKKHSEADTRRVKRPLAEPGIPAEARRAEAGEAYESIHQVGEGTYGQVFKARSERTGALVALKKIRMDSEKDGFPVTAMREIKLLQALRHENVVRLHEMMVTRGSIYMVFEYMEHDLNGILAHPQVEFSDAHLKSLAQQLFSGLDYLHRKAVLHRDLKGSNLLLNNQGRLKLADFGLARFYAKRREGDYTNRVVTLWYRPPELLFGETQYGSEVDMWGAGCILLELFVKKPVFQSETELGQVTAITDILGPVTKENWPEVDKLAWYEMVKPVALAAVAEDEEEAKRKDYVGSNFGKHMPEAALQVARGLLTYDPKKRWTAKEALASDYFCQEPKAELPAGLLSALEGEWHEYESRRAKKKATGHRVSDKVGTDNATGQTASSTNATVVRDPAAS</sequence>
<feature type="compositionally biased region" description="Basic and acidic residues" evidence="10">
    <location>
        <begin position="390"/>
        <end position="410"/>
    </location>
</feature>
<reference evidence="12" key="2">
    <citation type="submission" date="2016-04" db="EMBL/GenBank/DDBJ databases">
        <authorList>
            <person name="Evans L.H."/>
            <person name="Alamgir A."/>
            <person name="Owens N."/>
            <person name="Weber N.D."/>
            <person name="Virtaneva K."/>
            <person name="Barbian K."/>
            <person name="Babar A."/>
            <person name="Rosenke K."/>
        </authorList>
    </citation>
    <scope>NUCLEOTIDE SEQUENCE</scope>
    <source>
        <strain evidence="12">UB2112</strain>
    </source>
</reference>
<dbReference type="SUPFAM" id="SSF56112">
    <property type="entry name" value="Protein kinase-like (PK-like)"/>
    <property type="match status" value="1"/>
</dbReference>
<evidence type="ECO:0000256" key="8">
    <source>
        <dbReference type="ARBA" id="ARBA00049280"/>
    </source>
</evidence>
<feature type="compositionally biased region" description="Basic and acidic residues" evidence="10">
    <location>
        <begin position="199"/>
        <end position="218"/>
    </location>
</feature>
<dbReference type="Proteomes" id="UP000179920">
    <property type="component" value="Chromosome XIX"/>
</dbReference>
<dbReference type="PANTHER" id="PTHR24056">
    <property type="entry name" value="CELL DIVISION PROTEIN KINASE"/>
    <property type="match status" value="1"/>
</dbReference>
<evidence type="ECO:0000256" key="2">
    <source>
        <dbReference type="ARBA" id="ARBA00012409"/>
    </source>
</evidence>
<feature type="compositionally biased region" description="Basic and acidic residues" evidence="10">
    <location>
        <begin position="292"/>
        <end position="307"/>
    </location>
</feature>
<dbReference type="GO" id="GO:0032968">
    <property type="term" value="P:positive regulation of transcription elongation by RNA polymerase II"/>
    <property type="evidence" value="ECO:0007669"/>
    <property type="project" value="TreeGrafter"/>
</dbReference>
<dbReference type="GO" id="GO:0005524">
    <property type="term" value="F:ATP binding"/>
    <property type="evidence" value="ECO:0007669"/>
    <property type="project" value="UniProtKB-UniRule"/>
</dbReference>
<evidence type="ECO:0000256" key="5">
    <source>
        <dbReference type="ARBA" id="ARBA00022741"/>
    </source>
</evidence>
<dbReference type="PANTHER" id="PTHR24056:SF546">
    <property type="entry name" value="CYCLIN-DEPENDENT KINASE 12"/>
    <property type="match status" value="1"/>
</dbReference>
<evidence type="ECO:0000313" key="14">
    <source>
        <dbReference type="Proteomes" id="UP000179920"/>
    </source>
</evidence>
<feature type="compositionally biased region" description="Basic and acidic residues" evidence="10">
    <location>
        <begin position="339"/>
        <end position="356"/>
    </location>
</feature>
<feature type="compositionally biased region" description="Basic and acidic residues" evidence="10">
    <location>
        <begin position="261"/>
        <end position="273"/>
    </location>
</feature>
<feature type="region of interest" description="Disordered" evidence="10">
    <location>
        <begin position="1"/>
        <end position="608"/>
    </location>
</feature>
<reference evidence="13" key="3">
    <citation type="submission" date="2018-08" db="EMBL/GenBank/DDBJ databases">
        <authorList>
            <person name="Guldener U."/>
        </authorList>
    </citation>
    <scope>NUCLEOTIDE SEQUENCE</scope>
    <source>
        <strain evidence="13">UB2</strain>
    </source>
</reference>
<organism evidence="12 14">
    <name type="scientific">Ustilago bromivora</name>
    <dbReference type="NCBI Taxonomy" id="307758"/>
    <lineage>
        <taxon>Eukaryota</taxon>
        <taxon>Fungi</taxon>
        <taxon>Dikarya</taxon>
        <taxon>Basidiomycota</taxon>
        <taxon>Ustilaginomycotina</taxon>
        <taxon>Ustilaginomycetes</taxon>
        <taxon>Ustilaginales</taxon>
        <taxon>Ustilaginaceae</taxon>
        <taxon>Ustilago</taxon>
    </lineage>
</organism>
<dbReference type="OrthoDB" id="204883at2759"/>
<dbReference type="InterPro" id="IPR017441">
    <property type="entry name" value="Protein_kinase_ATP_BS"/>
</dbReference>
<name>A0A1K0GCB7_9BASI</name>
<feature type="compositionally biased region" description="Basic and acidic residues" evidence="10">
    <location>
        <begin position="576"/>
        <end position="589"/>
    </location>
</feature>
<dbReference type="InterPro" id="IPR000719">
    <property type="entry name" value="Prot_kinase_dom"/>
</dbReference>
<evidence type="ECO:0000256" key="4">
    <source>
        <dbReference type="ARBA" id="ARBA00022679"/>
    </source>
</evidence>
<feature type="compositionally biased region" description="Basic and acidic residues" evidence="10">
    <location>
        <begin position="1"/>
        <end position="18"/>
    </location>
</feature>